<sequence length="177" mass="20341">MCITRHSYKFWYGIMHTGSIKILFCGDCVIEAELTDTHDLADVCDDVPRVMGFYRNLVSMGDDEPGLEEDETRITPCAWRDSLIDVGMKKTRSKRDQPADRVPVQQMCLTLMSMGITTNTGRMWHRYEVEFISSYTIKHMVEHTNENVIVCMVVVKIRQTSSGELTFTLLEAIESLY</sequence>
<dbReference type="AlphaFoldDB" id="A0A178Z256"/>
<organism evidence="1 2">
    <name type="scientific">Fonsecaea erecta</name>
    <dbReference type="NCBI Taxonomy" id="1367422"/>
    <lineage>
        <taxon>Eukaryota</taxon>
        <taxon>Fungi</taxon>
        <taxon>Dikarya</taxon>
        <taxon>Ascomycota</taxon>
        <taxon>Pezizomycotina</taxon>
        <taxon>Eurotiomycetes</taxon>
        <taxon>Chaetothyriomycetidae</taxon>
        <taxon>Chaetothyriales</taxon>
        <taxon>Herpotrichiellaceae</taxon>
        <taxon>Fonsecaea</taxon>
    </lineage>
</organism>
<name>A0A178Z256_9EURO</name>
<proteinExistence type="predicted"/>
<gene>
    <name evidence="1" type="ORF">AYL99_11882</name>
</gene>
<protein>
    <submittedName>
        <fullName evidence="1">Uncharacterized protein</fullName>
    </submittedName>
</protein>
<dbReference type="EMBL" id="LVYI01000018">
    <property type="protein sequence ID" value="OAP53860.1"/>
    <property type="molecule type" value="Genomic_DNA"/>
</dbReference>
<keyword evidence="2" id="KW-1185">Reference proteome</keyword>
<reference evidence="1 2" key="1">
    <citation type="submission" date="2016-04" db="EMBL/GenBank/DDBJ databases">
        <title>Draft genome of Fonsecaea erecta CBS 125763.</title>
        <authorList>
            <person name="Weiss V.A."/>
            <person name="Vicente V.A."/>
            <person name="Raittz R.T."/>
            <person name="Moreno L.F."/>
            <person name="De Souza E.M."/>
            <person name="Pedrosa F.O."/>
            <person name="Steffens M.B."/>
            <person name="Faoro H."/>
            <person name="Tadra-Sfeir M.Z."/>
            <person name="Najafzadeh M.J."/>
            <person name="Felipe M.S."/>
            <person name="Teixeira M."/>
            <person name="Sun J."/>
            <person name="Xi L."/>
            <person name="Gomes R."/>
            <person name="De Azevedo C.M."/>
            <person name="Salgado C.G."/>
            <person name="Da Silva M.B."/>
            <person name="Nascimento M.F."/>
            <person name="Queiroz-Telles F."/>
            <person name="Attili D.S."/>
            <person name="Gorbushina A."/>
        </authorList>
    </citation>
    <scope>NUCLEOTIDE SEQUENCE [LARGE SCALE GENOMIC DNA]</scope>
    <source>
        <strain evidence="1 2">CBS 125763</strain>
    </source>
</reference>
<evidence type="ECO:0000313" key="2">
    <source>
        <dbReference type="Proteomes" id="UP000078343"/>
    </source>
</evidence>
<dbReference type="Proteomes" id="UP000078343">
    <property type="component" value="Unassembled WGS sequence"/>
</dbReference>
<dbReference type="GeneID" id="30016049"/>
<accession>A0A178Z256</accession>
<dbReference type="RefSeq" id="XP_018687227.1">
    <property type="nucleotide sequence ID" value="XM_018843386.1"/>
</dbReference>
<comment type="caution">
    <text evidence="1">The sequence shown here is derived from an EMBL/GenBank/DDBJ whole genome shotgun (WGS) entry which is preliminary data.</text>
</comment>
<evidence type="ECO:0000313" key="1">
    <source>
        <dbReference type="EMBL" id="OAP53860.1"/>
    </source>
</evidence>